<reference evidence="1" key="1">
    <citation type="submission" date="2020-05" db="EMBL/GenBank/DDBJ databases">
        <authorList>
            <person name="Chiriac C."/>
            <person name="Salcher M."/>
            <person name="Ghai R."/>
            <person name="Kavagutti S V."/>
        </authorList>
    </citation>
    <scope>NUCLEOTIDE SEQUENCE</scope>
</reference>
<proteinExistence type="predicted"/>
<dbReference type="EMBL" id="CAEZTJ010000033">
    <property type="protein sequence ID" value="CAB4564304.1"/>
    <property type="molecule type" value="Genomic_DNA"/>
</dbReference>
<gene>
    <name evidence="1" type="ORF">UFOPK1650_00373</name>
</gene>
<protein>
    <submittedName>
        <fullName evidence="1">Unannotated protein</fullName>
    </submittedName>
</protein>
<dbReference type="AlphaFoldDB" id="A0A6J6DMG5"/>
<accession>A0A6J6DMG5</accession>
<sequence length="174" mass="18242">MLLATEEVIEANFIHRSGGCEGRDVSTDSHARSLCAMDEERGVPTDEGTDSSLDHLVTRELRFALRRDGVHVIGDAKSRDVDSLLVRSLEKCEGDVAGAVGTGVLQDGVKGGVPFGGLGGIDIDELVYDVVGNLVDLGCAHGAIFPTVAPRPKSTCSGCFPPCTSRAKGVDFSL</sequence>
<organism evidence="1">
    <name type="scientific">freshwater metagenome</name>
    <dbReference type="NCBI Taxonomy" id="449393"/>
    <lineage>
        <taxon>unclassified sequences</taxon>
        <taxon>metagenomes</taxon>
        <taxon>ecological metagenomes</taxon>
    </lineage>
</organism>
<name>A0A6J6DMG5_9ZZZZ</name>
<evidence type="ECO:0000313" key="1">
    <source>
        <dbReference type="EMBL" id="CAB4564304.1"/>
    </source>
</evidence>